<name>A0ABY8C9A5_9FIRM</name>
<evidence type="ECO:0000256" key="2">
    <source>
        <dbReference type="ARBA" id="ARBA00023027"/>
    </source>
</evidence>
<dbReference type="NCBIfam" id="NF006374">
    <property type="entry name" value="PRK08605.1"/>
    <property type="match status" value="1"/>
</dbReference>
<comment type="similarity">
    <text evidence="1 3">Belongs to the D-isomer specific 2-hydroxyacid dehydrogenase family.</text>
</comment>
<keyword evidence="7" id="KW-1185">Reference proteome</keyword>
<dbReference type="EMBL" id="CP118868">
    <property type="protein sequence ID" value="WEG35987.1"/>
    <property type="molecule type" value="Genomic_DNA"/>
</dbReference>
<dbReference type="InterPro" id="IPR029752">
    <property type="entry name" value="D-isomer_DH_CS1"/>
</dbReference>
<evidence type="ECO:0000259" key="4">
    <source>
        <dbReference type="Pfam" id="PF00389"/>
    </source>
</evidence>
<evidence type="ECO:0000313" key="7">
    <source>
        <dbReference type="Proteomes" id="UP001220478"/>
    </source>
</evidence>
<dbReference type="Gene3D" id="3.40.50.720">
    <property type="entry name" value="NAD(P)-binding Rossmann-like Domain"/>
    <property type="match status" value="2"/>
</dbReference>
<dbReference type="RefSeq" id="WP_315572014.1">
    <property type="nucleotide sequence ID" value="NZ_CP118868.1"/>
</dbReference>
<dbReference type="SUPFAM" id="SSF52283">
    <property type="entry name" value="Formate/glycerate dehydrogenase catalytic domain-like"/>
    <property type="match status" value="1"/>
</dbReference>
<keyword evidence="3" id="KW-0560">Oxidoreductase</keyword>
<dbReference type="PANTHER" id="PTHR43026:SF1">
    <property type="entry name" value="2-HYDROXYACID DEHYDROGENASE HOMOLOG 1-RELATED"/>
    <property type="match status" value="1"/>
</dbReference>
<dbReference type="CDD" id="cd12186">
    <property type="entry name" value="LDH"/>
    <property type="match status" value="1"/>
</dbReference>
<gene>
    <name evidence="6" type="ORF">PYS61_02110</name>
</gene>
<organism evidence="6 7">
    <name type="scientific">Amygdalobacter indicium</name>
    <dbReference type="NCBI Taxonomy" id="3029272"/>
    <lineage>
        <taxon>Bacteria</taxon>
        <taxon>Bacillati</taxon>
        <taxon>Bacillota</taxon>
        <taxon>Clostridia</taxon>
        <taxon>Eubacteriales</taxon>
        <taxon>Oscillospiraceae</taxon>
        <taxon>Amygdalobacter</taxon>
    </lineage>
</organism>
<proteinExistence type="inferred from homology"/>
<dbReference type="Pfam" id="PF00389">
    <property type="entry name" value="2-Hacid_dh"/>
    <property type="match status" value="1"/>
</dbReference>
<dbReference type="InterPro" id="IPR006139">
    <property type="entry name" value="D-isomer_2_OHA_DH_cat_dom"/>
</dbReference>
<evidence type="ECO:0000259" key="5">
    <source>
        <dbReference type="Pfam" id="PF02826"/>
    </source>
</evidence>
<feature type="domain" description="D-isomer specific 2-hydroxyacid dehydrogenase NAD-binding" evidence="5">
    <location>
        <begin position="112"/>
        <end position="299"/>
    </location>
</feature>
<reference evidence="6 7" key="1">
    <citation type="submission" date="2023-02" db="EMBL/GenBank/DDBJ databases">
        <title>Novel Oscillospiraceae bacterial genomes.</title>
        <authorList>
            <person name="Srinivasan S."/>
            <person name="Austin M.N."/>
            <person name="Fiedler T.L."/>
            <person name="Strenk S.M."/>
            <person name="Agnew K.J."/>
            <person name="Nagana Gowda G.A."/>
            <person name="Raftery D."/>
            <person name="Beamer M.A."/>
            <person name="Achilles S.L."/>
            <person name="Wiesenfeld H.C."/>
            <person name="Fredricks D.N."/>
            <person name="Hillier S.L."/>
        </authorList>
    </citation>
    <scope>NUCLEOTIDE SEQUENCE [LARGE SCALE GENOMIC DNA]</scope>
    <source>
        <strain evidence="6 7">CHIC02 1186E3-8</strain>
    </source>
</reference>
<evidence type="ECO:0000256" key="3">
    <source>
        <dbReference type="RuleBase" id="RU003719"/>
    </source>
</evidence>
<dbReference type="Proteomes" id="UP001220478">
    <property type="component" value="Chromosome"/>
</dbReference>
<dbReference type="InterPro" id="IPR058205">
    <property type="entry name" value="D-LDH-like"/>
</dbReference>
<accession>A0ABY8C9A5</accession>
<sequence>MVKIISYNVSDESAPLALAWAKRKNIEVKLVKETLNAETVKMAQGYDGVTASVNAPLDAAVYGELEAYGIRQIAQRSAGFDYYDLNAAKEHHLIISNVPSYSPESIAEFVVMQTLELVRKAAVIRQRVAEHDFRWQPVIRGKVLGEMTVGVIGTGRIGKETARIFKGFGAQVIGFDMYPSKEAEQYLTYKSSVAELLAEADIVTLHTPATKDNYHQFNAELFKQFKKGAYFINAARGSLVQTADLLAAIAEGQIAGAALDTYEGEIGLVPRDNRGKDLNDPLFDAILSNPHILYTPHIAYYTDTAIKNLMETGLEACLAVIETDDCPTRVN</sequence>
<keyword evidence="2" id="KW-0520">NAD</keyword>
<dbReference type="PROSITE" id="PS00065">
    <property type="entry name" value="D_2_HYDROXYACID_DH_1"/>
    <property type="match status" value="1"/>
</dbReference>
<feature type="domain" description="D-isomer specific 2-hydroxyacid dehydrogenase catalytic" evidence="4">
    <location>
        <begin position="17"/>
        <end position="331"/>
    </location>
</feature>
<evidence type="ECO:0000313" key="6">
    <source>
        <dbReference type="EMBL" id="WEG35987.1"/>
    </source>
</evidence>
<dbReference type="PANTHER" id="PTHR43026">
    <property type="entry name" value="2-HYDROXYACID DEHYDROGENASE HOMOLOG 1-RELATED"/>
    <property type="match status" value="1"/>
</dbReference>
<dbReference type="SUPFAM" id="SSF51735">
    <property type="entry name" value="NAD(P)-binding Rossmann-fold domains"/>
    <property type="match status" value="1"/>
</dbReference>
<protein>
    <submittedName>
        <fullName evidence="6">D-2-hydroxyacid dehydrogenase</fullName>
    </submittedName>
</protein>
<evidence type="ECO:0000256" key="1">
    <source>
        <dbReference type="ARBA" id="ARBA00005854"/>
    </source>
</evidence>
<dbReference type="Pfam" id="PF02826">
    <property type="entry name" value="2-Hacid_dh_C"/>
    <property type="match status" value="1"/>
</dbReference>
<dbReference type="InterPro" id="IPR006140">
    <property type="entry name" value="D-isomer_DH_NAD-bd"/>
</dbReference>
<dbReference type="InterPro" id="IPR036291">
    <property type="entry name" value="NAD(P)-bd_dom_sf"/>
</dbReference>